<dbReference type="GO" id="GO:0044716">
    <property type="term" value="F:8-oxo-GDP phosphatase activity"/>
    <property type="evidence" value="ECO:0007669"/>
    <property type="project" value="TreeGrafter"/>
</dbReference>
<dbReference type="GO" id="GO:0008413">
    <property type="term" value="F:8-oxo-7,8-dihydroguanosine triphosphate pyrophosphatase activity"/>
    <property type="evidence" value="ECO:0007669"/>
    <property type="project" value="TreeGrafter"/>
</dbReference>
<keyword evidence="5" id="KW-0479">Metal-binding</keyword>
<dbReference type="PROSITE" id="PS51462">
    <property type="entry name" value="NUDIX"/>
    <property type="match status" value="1"/>
</dbReference>
<name>A0A7C4QP08_9PLAN</name>
<keyword evidence="8" id="KW-0460">Magnesium</keyword>
<evidence type="ECO:0000256" key="9">
    <source>
        <dbReference type="ARBA" id="ARBA00023204"/>
    </source>
</evidence>
<evidence type="ECO:0000256" key="13">
    <source>
        <dbReference type="ARBA" id="ARBA00040794"/>
    </source>
</evidence>
<comment type="catalytic activity">
    <reaction evidence="11">
        <text>8-oxo-GTP + H2O = 8-oxo-GMP + diphosphate + H(+)</text>
        <dbReference type="Rhea" id="RHEA:67616"/>
        <dbReference type="ChEBI" id="CHEBI:15377"/>
        <dbReference type="ChEBI" id="CHEBI:15378"/>
        <dbReference type="ChEBI" id="CHEBI:33019"/>
        <dbReference type="ChEBI" id="CHEBI:143553"/>
        <dbReference type="ChEBI" id="CHEBI:145694"/>
    </reaction>
</comment>
<dbReference type="GO" id="GO:0006260">
    <property type="term" value="P:DNA replication"/>
    <property type="evidence" value="ECO:0007669"/>
    <property type="project" value="UniProtKB-KW"/>
</dbReference>
<dbReference type="GO" id="GO:0046872">
    <property type="term" value="F:metal ion binding"/>
    <property type="evidence" value="ECO:0007669"/>
    <property type="project" value="UniProtKB-KW"/>
</dbReference>
<protein>
    <recommendedName>
        <fullName evidence="13">8-oxo-dGTP diphosphatase</fullName>
        <ecNumber evidence="12">3.6.1.55</ecNumber>
    </recommendedName>
    <alternativeName>
        <fullName evidence="16">7,8-dihydro-8-oxoguanine-triphosphatase</fullName>
    </alternativeName>
    <alternativeName>
        <fullName evidence="15">Mutator protein MutT</fullName>
    </alternativeName>
    <alternativeName>
        <fullName evidence="14">dGTP pyrophosphohydrolase</fullName>
    </alternativeName>
</protein>
<accession>A0A7C4QP08</accession>
<evidence type="ECO:0000256" key="11">
    <source>
        <dbReference type="ARBA" id="ARBA00036904"/>
    </source>
</evidence>
<evidence type="ECO:0000256" key="1">
    <source>
        <dbReference type="ARBA" id="ARBA00001946"/>
    </source>
</evidence>
<evidence type="ECO:0000256" key="15">
    <source>
        <dbReference type="ARBA" id="ARBA00041979"/>
    </source>
</evidence>
<reference evidence="18" key="1">
    <citation type="journal article" date="2020" name="mSystems">
        <title>Genome- and Community-Level Interaction Insights into Carbon Utilization and Element Cycling Functions of Hydrothermarchaeota in Hydrothermal Sediment.</title>
        <authorList>
            <person name="Zhou Z."/>
            <person name="Liu Y."/>
            <person name="Xu W."/>
            <person name="Pan J."/>
            <person name="Luo Z.H."/>
            <person name="Li M."/>
        </authorList>
    </citation>
    <scope>NUCLEOTIDE SEQUENCE [LARGE SCALE GENOMIC DNA]</scope>
    <source>
        <strain evidence="18">SpSt-508</strain>
    </source>
</reference>
<evidence type="ECO:0000256" key="8">
    <source>
        <dbReference type="ARBA" id="ARBA00022842"/>
    </source>
</evidence>
<dbReference type="EC" id="3.6.1.55" evidence="12"/>
<evidence type="ECO:0000256" key="12">
    <source>
        <dbReference type="ARBA" id="ARBA00038905"/>
    </source>
</evidence>
<dbReference type="GO" id="GO:0044715">
    <property type="term" value="F:8-oxo-dGDP phosphatase activity"/>
    <property type="evidence" value="ECO:0007669"/>
    <property type="project" value="TreeGrafter"/>
</dbReference>
<comment type="catalytic activity">
    <reaction evidence="10">
        <text>8-oxo-dGTP + H2O = 8-oxo-dGMP + diphosphate + H(+)</text>
        <dbReference type="Rhea" id="RHEA:31575"/>
        <dbReference type="ChEBI" id="CHEBI:15377"/>
        <dbReference type="ChEBI" id="CHEBI:15378"/>
        <dbReference type="ChEBI" id="CHEBI:33019"/>
        <dbReference type="ChEBI" id="CHEBI:63224"/>
        <dbReference type="ChEBI" id="CHEBI:77896"/>
        <dbReference type="EC" id="3.6.1.55"/>
    </reaction>
</comment>
<dbReference type="Pfam" id="PF00293">
    <property type="entry name" value="NUDIX"/>
    <property type="match status" value="1"/>
</dbReference>
<keyword evidence="6" id="KW-0227">DNA damage</keyword>
<evidence type="ECO:0000256" key="14">
    <source>
        <dbReference type="ARBA" id="ARBA00041592"/>
    </source>
</evidence>
<dbReference type="GO" id="GO:0006281">
    <property type="term" value="P:DNA repair"/>
    <property type="evidence" value="ECO:0007669"/>
    <property type="project" value="UniProtKB-KW"/>
</dbReference>
<proteinExistence type="inferred from homology"/>
<evidence type="ECO:0000256" key="6">
    <source>
        <dbReference type="ARBA" id="ARBA00022763"/>
    </source>
</evidence>
<sequence>MADPTRVGIAVVEHQGRFVVGVRSGDEVLPHAAEFPGGKCRPEENPEDCAVRECWEETGLSVETVRLLDYRRHNYAHGEVELHFWFCRLAAGQDPAAIRSPFRWAERDELPALPFPDANIPVVKLLQAS</sequence>
<keyword evidence="4" id="KW-0235">DNA replication</keyword>
<evidence type="ECO:0000256" key="10">
    <source>
        <dbReference type="ARBA" id="ARBA00035861"/>
    </source>
</evidence>
<dbReference type="Gene3D" id="3.90.79.10">
    <property type="entry name" value="Nucleoside Triphosphate Pyrophosphohydrolase"/>
    <property type="match status" value="1"/>
</dbReference>
<feature type="domain" description="Nudix hydrolase" evidence="17">
    <location>
        <begin position="1"/>
        <end position="128"/>
    </location>
</feature>
<comment type="caution">
    <text evidence="18">The sequence shown here is derived from an EMBL/GenBank/DDBJ whole genome shotgun (WGS) entry which is preliminary data.</text>
</comment>
<dbReference type="AlphaFoldDB" id="A0A7C4QP08"/>
<dbReference type="CDD" id="cd03425">
    <property type="entry name" value="NUDIX_MutT_NudA_like"/>
    <property type="match status" value="1"/>
</dbReference>
<evidence type="ECO:0000256" key="7">
    <source>
        <dbReference type="ARBA" id="ARBA00022801"/>
    </source>
</evidence>
<dbReference type="InterPro" id="IPR047127">
    <property type="entry name" value="MutT-like"/>
</dbReference>
<comment type="similarity">
    <text evidence="2">Belongs to the Nudix hydrolase family.</text>
</comment>
<evidence type="ECO:0000256" key="5">
    <source>
        <dbReference type="ARBA" id="ARBA00022723"/>
    </source>
</evidence>
<dbReference type="EMBL" id="DSVQ01000003">
    <property type="protein sequence ID" value="HGT37906.1"/>
    <property type="molecule type" value="Genomic_DNA"/>
</dbReference>
<dbReference type="InterPro" id="IPR000086">
    <property type="entry name" value="NUDIX_hydrolase_dom"/>
</dbReference>
<organism evidence="18">
    <name type="scientific">Schlesneria paludicola</name>
    <dbReference type="NCBI Taxonomy" id="360056"/>
    <lineage>
        <taxon>Bacteria</taxon>
        <taxon>Pseudomonadati</taxon>
        <taxon>Planctomycetota</taxon>
        <taxon>Planctomycetia</taxon>
        <taxon>Planctomycetales</taxon>
        <taxon>Planctomycetaceae</taxon>
        <taxon>Schlesneria</taxon>
    </lineage>
</organism>
<evidence type="ECO:0000256" key="4">
    <source>
        <dbReference type="ARBA" id="ARBA00022705"/>
    </source>
</evidence>
<dbReference type="InterPro" id="IPR015797">
    <property type="entry name" value="NUDIX_hydrolase-like_dom_sf"/>
</dbReference>
<evidence type="ECO:0000313" key="18">
    <source>
        <dbReference type="EMBL" id="HGT37906.1"/>
    </source>
</evidence>
<keyword evidence="9" id="KW-0234">DNA repair</keyword>
<dbReference type="PANTHER" id="PTHR47707:SF1">
    <property type="entry name" value="NUDIX HYDROLASE FAMILY PROTEIN"/>
    <property type="match status" value="1"/>
</dbReference>
<comment type="cofactor">
    <cofactor evidence="1">
        <name>Mg(2+)</name>
        <dbReference type="ChEBI" id="CHEBI:18420"/>
    </cofactor>
</comment>
<evidence type="ECO:0000259" key="17">
    <source>
        <dbReference type="PROSITE" id="PS51462"/>
    </source>
</evidence>
<dbReference type="PANTHER" id="PTHR47707">
    <property type="entry name" value="8-OXO-DGTP DIPHOSPHATASE"/>
    <property type="match status" value="1"/>
</dbReference>
<evidence type="ECO:0000256" key="2">
    <source>
        <dbReference type="ARBA" id="ARBA00005582"/>
    </source>
</evidence>
<evidence type="ECO:0000256" key="16">
    <source>
        <dbReference type="ARBA" id="ARBA00042798"/>
    </source>
</evidence>
<dbReference type="GO" id="GO:0035539">
    <property type="term" value="F:8-oxo-7,8-dihydrodeoxyguanosine triphosphate pyrophosphatase activity"/>
    <property type="evidence" value="ECO:0007669"/>
    <property type="project" value="UniProtKB-EC"/>
</dbReference>
<keyword evidence="7" id="KW-0378">Hydrolase</keyword>
<keyword evidence="3" id="KW-0515">Mutator protein</keyword>
<gene>
    <name evidence="18" type="ORF">ENS64_01355</name>
</gene>
<dbReference type="SUPFAM" id="SSF55811">
    <property type="entry name" value="Nudix"/>
    <property type="match status" value="1"/>
</dbReference>
<evidence type="ECO:0000256" key="3">
    <source>
        <dbReference type="ARBA" id="ARBA00022457"/>
    </source>
</evidence>